<proteinExistence type="inferred from homology"/>
<dbReference type="Pfam" id="PF06110">
    <property type="entry name" value="TXD17-like_Trx"/>
    <property type="match status" value="1"/>
</dbReference>
<dbReference type="PANTHER" id="PTHR12452:SF0">
    <property type="entry name" value="THIOREDOXIN DOMAIN-CONTAINING PROTEIN 17"/>
    <property type="match status" value="1"/>
</dbReference>
<dbReference type="AlphaFoldDB" id="A0A2J6RNZ0"/>
<dbReference type="EMBL" id="KZ613945">
    <property type="protein sequence ID" value="PMD40223.1"/>
    <property type="molecule type" value="Genomic_DNA"/>
</dbReference>
<evidence type="ECO:0000313" key="4">
    <source>
        <dbReference type="Proteomes" id="UP000235786"/>
    </source>
</evidence>
<accession>A0A2J6RNZ0</accession>
<comment type="similarity">
    <text evidence="1">Belongs to the thioredoxin family.</text>
</comment>
<sequence>MPLHFSTDSPEDVAKELNSNPTKPAYLIVYASAVDGRMWCGDCRDAEPFVNAKFGDSGETATVVYAGSKPEWKSLDNAWRKEPFLVKALPTIIKVTTDGKWEQLVEEDVYDQRKLDAFVGEGRGPKGVL</sequence>
<feature type="domain" description="Thioredoxin" evidence="2">
    <location>
        <begin position="18"/>
        <end position="117"/>
    </location>
</feature>
<dbReference type="OrthoDB" id="78947at2759"/>
<evidence type="ECO:0000259" key="2">
    <source>
        <dbReference type="Pfam" id="PF06110"/>
    </source>
</evidence>
<dbReference type="InterPro" id="IPR045108">
    <property type="entry name" value="TXNDC17-like"/>
</dbReference>
<organism evidence="3 4">
    <name type="scientific">Hyaloscypha variabilis (strain UAMH 11265 / GT02V1 / F)</name>
    <name type="common">Meliniomyces variabilis</name>
    <dbReference type="NCBI Taxonomy" id="1149755"/>
    <lineage>
        <taxon>Eukaryota</taxon>
        <taxon>Fungi</taxon>
        <taxon>Dikarya</taxon>
        <taxon>Ascomycota</taxon>
        <taxon>Pezizomycotina</taxon>
        <taxon>Leotiomycetes</taxon>
        <taxon>Helotiales</taxon>
        <taxon>Hyaloscyphaceae</taxon>
        <taxon>Hyaloscypha</taxon>
        <taxon>Hyaloscypha variabilis</taxon>
    </lineage>
</organism>
<evidence type="ECO:0000313" key="3">
    <source>
        <dbReference type="EMBL" id="PMD40223.1"/>
    </source>
</evidence>
<dbReference type="GO" id="GO:0047134">
    <property type="term" value="F:protein-disulfide reductase [NAD(P)H] activity"/>
    <property type="evidence" value="ECO:0007669"/>
    <property type="project" value="InterPro"/>
</dbReference>
<dbReference type="PANTHER" id="PTHR12452">
    <property type="entry name" value="42-9-9 PROTEIN-RELATED"/>
    <property type="match status" value="1"/>
</dbReference>
<keyword evidence="4" id="KW-1185">Reference proteome</keyword>
<dbReference type="InterPro" id="IPR036249">
    <property type="entry name" value="Thioredoxin-like_sf"/>
</dbReference>
<dbReference type="STRING" id="1149755.A0A2J6RNZ0"/>
<name>A0A2J6RNZ0_HYAVF</name>
<dbReference type="GO" id="GO:0005829">
    <property type="term" value="C:cytosol"/>
    <property type="evidence" value="ECO:0007669"/>
    <property type="project" value="TreeGrafter"/>
</dbReference>
<dbReference type="Proteomes" id="UP000235786">
    <property type="component" value="Unassembled WGS sequence"/>
</dbReference>
<dbReference type="SUPFAM" id="SSF52833">
    <property type="entry name" value="Thioredoxin-like"/>
    <property type="match status" value="1"/>
</dbReference>
<dbReference type="InterPro" id="IPR010357">
    <property type="entry name" value="TXNDC17_dom"/>
</dbReference>
<protein>
    <recommendedName>
        <fullName evidence="2">Thioredoxin domain-containing protein</fullName>
    </recommendedName>
</protein>
<evidence type="ECO:0000256" key="1">
    <source>
        <dbReference type="ARBA" id="ARBA00008987"/>
    </source>
</evidence>
<gene>
    <name evidence="3" type="ORF">L207DRAFT_458707</name>
</gene>
<reference evidence="3 4" key="1">
    <citation type="submission" date="2016-04" db="EMBL/GenBank/DDBJ databases">
        <title>A degradative enzymes factory behind the ericoid mycorrhizal symbiosis.</title>
        <authorList>
            <consortium name="DOE Joint Genome Institute"/>
            <person name="Martino E."/>
            <person name="Morin E."/>
            <person name="Grelet G."/>
            <person name="Kuo A."/>
            <person name="Kohler A."/>
            <person name="Daghino S."/>
            <person name="Barry K."/>
            <person name="Choi C."/>
            <person name="Cichocki N."/>
            <person name="Clum A."/>
            <person name="Copeland A."/>
            <person name="Hainaut M."/>
            <person name="Haridas S."/>
            <person name="Labutti K."/>
            <person name="Lindquist E."/>
            <person name="Lipzen A."/>
            <person name="Khouja H.-R."/>
            <person name="Murat C."/>
            <person name="Ohm R."/>
            <person name="Olson A."/>
            <person name="Spatafora J."/>
            <person name="Veneault-Fourrey C."/>
            <person name="Henrissat B."/>
            <person name="Grigoriev I."/>
            <person name="Martin F."/>
            <person name="Perotto S."/>
        </authorList>
    </citation>
    <scope>NUCLEOTIDE SEQUENCE [LARGE SCALE GENOMIC DNA]</scope>
    <source>
        <strain evidence="3 4">F</strain>
    </source>
</reference>
<dbReference type="Gene3D" id="3.40.30.10">
    <property type="entry name" value="Glutaredoxin"/>
    <property type="match status" value="1"/>
</dbReference>